<dbReference type="InterPro" id="IPR040911">
    <property type="entry name" value="Exostosin_GT47"/>
</dbReference>
<protein>
    <recommendedName>
        <fullName evidence="1">Exostosin GT47 domain-containing protein</fullName>
    </recommendedName>
</protein>
<feature type="domain" description="Exostosin GT47" evidence="1">
    <location>
        <begin position="11"/>
        <end position="103"/>
    </location>
</feature>
<proteinExistence type="predicted"/>
<dbReference type="Pfam" id="PF03016">
    <property type="entry name" value="Exostosin_GT47"/>
    <property type="match status" value="1"/>
</dbReference>
<comment type="caution">
    <text evidence="2">The sequence shown here is derived from an EMBL/GenBank/DDBJ whole genome shotgun (WGS) entry which is preliminary data.</text>
</comment>
<organism evidence="2">
    <name type="scientific">marine sediment metagenome</name>
    <dbReference type="NCBI Taxonomy" id="412755"/>
    <lineage>
        <taxon>unclassified sequences</taxon>
        <taxon>metagenomes</taxon>
        <taxon>ecological metagenomes</taxon>
    </lineage>
</organism>
<sequence>SQKYKCIKEDCIFHDNIYENIKSSKYCIIPPTYEPTGYNFELSILSGCIPVIFDHELSISQIEHTKNYHKFDKEHEYSWPYRHTNAFKLDYNKFSIIISSKELIDDEIDLIETLSNINNTQYETMLTELYKIAPYFQLNEKDGKAFSSMLKIIENYHTHVYDMPDILPVNIYSERSVFDSVDICRKKIKKQTLEDDDEEEEEGIQATTTTAKRNLLEKNIITKDVAILEYINQLNYIGFKFNQYATENTILSHWRKYNVNGILNNKIVVLPSPFNQCVS</sequence>
<name>X1BF45_9ZZZZ</name>
<gene>
    <name evidence="2" type="ORF">S01H4_46873</name>
</gene>
<evidence type="ECO:0000259" key="1">
    <source>
        <dbReference type="Pfam" id="PF03016"/>
    </source>
</evidence>
<reference evidence="2" key="1">
    <citation type="journal article" date="2014" name="Front. Microbiol.">
        <title>High frequency of phylogenetically diverse reductive dehalogenase-homologous genes in deep subseafloor sedimentary metagenomes.</title>
        <authorList>
            <person name="Kawai M."/>
            <person name="Futagami T."/>
            <person name="Toyoda A."/>
            <person name="Takaki Y."/>
            <person name="Nishi S."/>
            <person name="Hori S."/>
            <person name="Arai W."/>
            <person name="Tsubouchi T."/>
            <person name="Morono Y."/>
            <person name="Uchiyama I."/>
            <person name="Ito T."/>
            <person name="Fujiyama A."/>
            <person name="Inagaki F."/>
            <person name="Takami H."/>
        </authorList>
    </citation>
    <scope>NUCLEOTIDE SEQUENCE</scope>
    <source>
        <strain evidence="2">Expedition CK06-06</strain>
    </source>
</reference>
<feature type="non-terminal residue" evidence="2">
    <location>
        <position position="279"/>
    </location>
</feature>
<evidence type="ECO:0000313" key="2">
    <source>
        <dbReference type="EMBL" id="GAG94544.1"/>
    </source>
</evidence>
<dbReference type="EMBL" id="BART01026242">
    <property type="protein sequence ID" value="GAG94544.1"/>
    <property type="molecule type" value="Genomic_DNA"/>
</dbReference>
<accession>X1BF45</accession>
<feature type="non-terminal residue" evidence="2">
    <location>
        <position position="1"/>
    </location>
</feature>
<dbReference type="AlphaFoldDB" id="X1BF45"/>